<protein>
    <recommendedName>
        <fullName evidence="1">Ubiquitin-like domain-containing protein</fullName>
    </recommendedName>
</protein>
<reference evidence="2" key="1">
    <citation type="submission" date="2022-10" db="EMBL/GenBank/DDBJ databases">
        <title>Culturing micro-colonial fungi from biological soil crusts in the Mojave desert and describing Neophaeococcomyces mojavensis, and introducing the new genera and species Taxawa tesnikishii.</title>
        <authorList>
            <person name="Kurbessoian T."/>
            <person name="Stajich J.E."/>
        </authorList>
    </citation>
    <scope>NUCLEOTIDE SEQUENCE</scope>
    <source>
        <strain evidence="2">TK_41</strain>
    </source>
</reference>
<accession>A0AA39CDP5</accession>
<dbReference type="SUPFAM" id="SSF54236">
    <property type="entry name" value="Ubiquitin-like"/>
    <property type="match status" value="1"/>
</dbReference>
<organism evidence="2 3">
    <name type="scientific">Cladophialophora chaetospira</name>
    <dbReference type="NCBI Taxonomy" id="386627"/>
    <lineage>
        <taxon>Eukaryota</taxon>
        <taxon>Fungi</taxon>
        <taxon>Dikarya</taxon>
        <taxon>Ascomycota</taxon>
        <taxon>Pezizomycotina</taxon>
        <taxon>Eurotiomycetes</taxon>
        <taxon>Chaetothyriomycetidae</taxon>
        <taxon>Chaetothyriales</taxon>
        <taxon>Herpotrichiellaceae</taxon>
        <taxon>Cladophialophora</taxon>
    </lineage>
</organism>
<evidence type="ECO:0000259" key="1">
    <source>
        <dbReference type="PROSITE" id="PS50053"/>
    </source>
</evidence>
<comment type="caution">
    <text evidence="2">The sequence shown here is derived from an EMBL/GenBank/DDBJ whole genome shotgun (WGS) entry which is preliminary data.</text>
</comment>
<keyword evidence="3" id="KW-1185">Reference proteome</keyword>
<dbReference type="EMBL" id="JAPDRK010000019">
    <property type="protein sequence ID" value="KAJ9604491.1"/>
    <property type="molecule type" value="Genomic_DNA"/>
</dbReference>
<evidence type="ECO:0000313" key="2">
    <source>
        <dbReference type="EMBL" id="KAJ9604491.1"/>
    </source>
</evidence>
<name>A0AA39CDP5_9EURO</name>
<feature type="domain" description="Ubiquitin-like" evidence="1">
    <location>
        <begin position="181"/>
        <end position="236"/>
    </location>
</feature>
<evidence type="ECO:0000313" key="3">
    <source>
        <dbReference type="Proteomes" id="UP001172673"/>
    </source>
</evidence>
<sequence>MVSYYYDTRLRDNEVQIRRQTGTEELKVSFRRTVRVSDNSASSELPPDMGKFPLYKVQEYSSTLPADTVAKGGIFMPMYQREAMWVNFEANSPFAVKIYVGSVNAVPGEPVLETSTTKDRRQVSRSQGKNVQDYLVVPGQPWLDGIASSDGAVKQFATGEEAYGGLQFEITPGIVVSTANRSIIVKTLTGKNIHMEVTGKTTGLAMKREIYKREGLPVEHQRLIIKGWVFENDETLPPGVEIAHLVLTLRGGGNAEEAAKVQASKNKMGIAAGGKIKQTVKRDIWPEESWHKEATIAFNVHILNASVFKAVTGLAPPETPITMKVYEALGLPFFKLYEERNTDIHGFFDKVKSIGEIDGVEERDYAIPTKLIDPHSARKENEMVNKSRHPEAISNPAGPFAEFRSVSEIEQELRGVRINATE</sequence>
<dbReference type="Gene3D" id="3.10.20.90">
    <property type="entry name" value="Phosphatidylinositol 3-kinase Catalytic Subunit, Chain A, domain 1"/>
    <property type="match status" value="1"/>
</dbReference>
<proteinExistence type="predicted"/>
<dbReference type="InterPro" id="IPR029071">
    <property type="entry name" value="Ubiquitin-like_domsf"/>
</dbReference>
<dbReference type="Proteomes" id="UP001172673">
    <property type="component" value="Unassembled WGS sequence"/>
</dbReference>
<gene>
    <name evidence="2" type="ORF">H2200_011327</name>
</gene>
<dbReference type="PROSITE" id="PS50053">
    <property type="entry name" value="UBIQUITIN_2"/>
    <property type="match status" value="1"/>
</dbReference>
<dbReference type="Pfam" id="PF00240">
    <property type="entry name" value="ubiquitin"/>
    <property type="match status" value="1"/>
</dbReference>
<dbReference type="InterPro" id="IPR000626">
    <property type="entry name" value="Ubiquitin-like_dom"/>
</dbReference>
<dbReference type="AlphaFoldDB" id="A0AA39CDP5"/>